<dbReference type="RefSeq" id="WP_113927831.1">
    <property type="nucleotide sequence ID" value="NZ_VTEG01000006.1"/>
</dbReference>
<accession>A0A5D4MBD9</accession>
<evidence type="ECO:0000313" key="2">
    <source>
        <dbReference type="Proteomes" id="UP000325182"/>
    </source>
</evidence>
<evidence type="ECO:0000313" key="1">
    <source>
        <dbReference type="EMBL" id="TYR99269.1"/>
    </source>
</evidence>
<comment type="caution">
    <text evidence="1">The sequence shown here is derived from an EMBL/GenBank/DDBJ whole genome shotgun (WGS) entry which is preliminary data.</text>
</comment>
<name>A0A5D4MBD9_9BACI</name>
<dbReference type="AlphaFoldDB" id="A0A5D4MBD9"/>
<protein>
    <submittedName>
        <fullName evidence="1">Uncharacterized protein</fullName>
    </submittedName>
</protein>
<proteinExistence type="predicted"/>
<organism evidence="1 2">
    <name type="scientific">Rossellomorea vietnamensis</name>
    <dbReference type="NCBI Taxonomy" id="218284"/>
    <lineage>
        <taxon>Bacteria</taxon>
        <taxon>Bacillati</taxon>
        <taxon>Bacillota</taxon>
        <taxon>Bacilli</taxon>
        <taxon>Bacillales</taxon>
        <taxon>Bacillaceae</taxon>
        <taxon>Rossellomorea</taxon>
    </lineage>
</organism>
<dbReference type="EMBL" id="VTEG01000006">
    <property type="protein sequence ID" value="TYR99269.1"/>
    <property type="molecule type" value="Genomic_DNA"/>
</dbReference>
<gene>
    <name evidence="1" type="ORF">FZC84_10960</name>
</gene>
<reference evidence="1 2" key="1">
    <citation type="submission" date="2019-08" db="EMBL/GenBank/DDBJ databases">
        <title>Bacillus genomes from the desert of Cuatro Cienegas, Coahuila.</title>
        <authorList>
            <person name="Olmedo-Alvarez G."/>
        </authorList>
    </citation>
    <scope>NUCLEOTIDE SEQUENCE [LARGE SCALE GENOMIC DNA]</scope>
    <source>
        <strain evidence="1 2">CH128b_4D</strain>
    </source>
</reference>
<sequence>MNLFGRRKGMNRRMMWSSILSLGMSAAAYGLNRRRTNTHSSGIVQGGLMKNRNMSMLQQAMAEFANEIAPDNKFNKR</sequence>
<dbReference type="Proteomes" id="UP000325182">
    <property type="component" value="Unassembled WGS sequence"/>
</dbReference>